<dbReference type="Gene3D" id="1.25.40.20">
    <property type="entry name" value="Ankyrin repeat-containing domain"/>
    <property type="match status" value="2"/>
</dbReference>
<gene>
    <name evidence="2" type="ORF">IRJ41_012228</name>
</gene>
<dbReference type="InterPro" id="IPR036770">
    <property type="entry name" value="Ankyrin_rpt-contain_sf"/>
</dbReference>
<name>A0A9W7WJR3_TRIRA</name>
<dbReference type="Proteomes" id="UP001059041">
    <property type="component" value="Linkage Group LG10"/>
</dbReference>
<evidence type="ECO:0000313" key="2">
    <source>
        <dbReference type="EMBL" id="KAI7804497.1"/>
    </source>
</evidence>
<protein>
    <submittedName>
        <fullName evidence="2">Ankyrin repeat and EF-hand domain-containing protein 1-like</fullName>
    </submittedName>
</protein>
<keyword evidence="3" id="KW-1185">Reference proteome</keyword>
<reference evidence="2" key="1">
    <citation type="submission" date="2021-02" db="EMBL/GenBank/DDBJ databases">
        <title>Comparative genomics reveals that relaxation of natural selection precedes convergent phenotypic evolution of cavefish.</title>
        <authorList>
            <person name="Peng Z."/>
        </authorList>
    </citation>
    <scope>NUCLEOTIDE SEQUENCE</scope>
    <source>
        <tissue evidence="2">Muscle</tissue>
    </source>
</reference>
<dbReference type="Pfam" id="PF00023">
    <property type="entry name" value="Ank"/>
    <property type="match status" value="1"/>
</dbReference>
<dbReference type="PRINTS" id="PR01415">
    <property type="entry name" value="ANKYRIN"/>
</dbReference>
<dbReference type="PROSITE" id="PS50297">
    <property type="entry name" value="ANK_REP_REGION"/>
    <property type="match status" value="3"/>
</dbReference>
<dbReference type="PANTHER" id="PTHR24127:SF1">
    <property type="entry name" value="ANKYRIN REPEAT AND EF-HAND DOMAIN-CONTAINING PROTEIN 1"/>
    <property type="match status" value="1"/>
</dbReference>
<comment type="caution">
    <text evidence="2">The sequence shown here is derived from an EMBL/GenBank/DDBJ whole genome shotgun (WGS) entry which is preliminary data.</text>
</comment>
<dbReference type="Pfam" id="PF12796">
    <property type="entry name" value="Ank_2"/>
    <property type="match status" value="1"/>
</dbReference>
<keyword evidence="1" id="KW-0040">ANK repeat</keyword>
<accession>A0A9W7WJR3</accession>
<dbReference type="InterPro" id="IPR052801">
    <property type="entry name" value="Ankyrin-EF-hand"/>
</dbReference>
<evidence type="ECO:0000256" key="1">
    <source>
        <dbReference type="PROSITE-ProRule" id="PRU00023"/>
    </source>
</evidence>
<dbReference type="InterPro" id="IPR002110">
    <property type="entry name" value="Ankyrin_rpt"/>
</dbReference>
<dbReference type="AlphaFoldDB" id="A0A9W7WJR3"/>
<organism evidence="2 3">
    <name type="scientific">Triplophysa rosa</name>
    <name type="common">Cave loach</name>
    <dbReference type="NCBI Taxonomy" id="992332"/>
    <lineage>
        <taxon>Eukaryota</taxon>
        <taxon>Metazoa</taxon>
        <taxon>Chordata</taxon>
        <taxon>Craniata</taxon>
        <taxon>Vertebrata</taxon>
        <taxon>Euteleostomi</taxon>
        <taxon>Actinopterygii</taxon>
        <taxon>Neopterygii</taxon>
        <taxon>Teleostei</taxon>
        <taxon>Ostariophysi</taxon>
        <taxon>Cypriniformes</taxon>
        <taxon>Nemacheilidae</taxon>
        <taxon>Triplophysa</taxon>
    </lineage>
</organism>
<dbReference type="PROSITE" id="PS50088">
    <property type="entry name" value="ANK_REPEAT"/>
    <property type="match status" value="3"/>
</dbReference>
<feature type="repeat" description="ANK" evidence="1">
    <location>
        <begin position="78"/>
        <end position="110"/>
    </location>
</feature>
<evidence type="ECO:0000313" key="3">
    <source>
        <dbReference type="Proteomes" id="UP001059041"/>
    </source>
</evidence>
<feature type="repeat" description="ANK" evidence="1">
    <location>
        <begin position="111"/>
        <end position="143"/>
    </location>
</feature>
<dbReference type="SMART" id="SM00248">
    <property type="entry name" value="ANK"/>
    <property type="match status" value="3"/>
</dbReference>
<dbReference type="EMBL" id="JAFHDT010000010">
    <property type="protein sequence ID" value="KAI7804497.1"/>
    <property type="molecule type" value="Genomic_DNA"/>
</dbReference>
<sequence>MDGELPDYMIEMYQPFTDTTRFSQRRPPIHPIEDDSVWYIDEPEKKYINIHSCVRGGDQESLSLAFIKNVPVDVTDEFSKTPLMTACSSGNYQIAKFLIELGANVKAADQFNQTPLHYACHEGHVEIIRMLVESGATVDSVSTIGETPLMRAITSCRFSCVEYLIRSGANVMAQNKQEQNCLDIARNYGCGIIIDVISAKYDSLSRIKNNKKVSKPASSKQKKMNIQVPASSVSAAAKQGVKKNINKKVSKPAFSEQKKQLNIQVPPPLVSAAAKQDLKDNIVLKNPKFTMRHATKKDISFVPKTLWGKRLTNTSQLI</sequence>
<dbReference type="SUPFAM" id="SSF48403">
    <property type="entry name" value="Ankyrin repeat"/>
    <property type="match status" value="1"/>
</dbReference>
<proteinExistence type="predicted"/>
<dbReference type="PANTHER" id="PTHR24127">
    <property type="entry name" value="ANKYRIN REPEAT AND EF-HAND DOMAIN-CONTAINING PROTEIN 1"/>
    <property type="match status" value="1"/>
</dbReference>
<feature type="repeat" description="ANK" evidence="1">
    <location>
        <begin position="144"/>
        <end position="176"/>
    </location>
</feature>